<gene>
    <name evidence="2" type="ORF">G2W53_035847</name>
</gene>
<organism evidence="2 3">
    <name type="scientific">Senna tora</name>
    <dbReference type="NCBI Taxonomy" id="362788"/>
    <lineage>
        <taxon>Eukaryota</taxon>
        <taxon>Viridiplantae</taxon>
        <taxon>Streptophyta</taxon>
        <taxon>Embryophyta</taxon>
        <taxon>Tracheophyta</taxon>
        <taxon>Spermatophyta</taxon>
        <taxon>Magnoliopsida</taxon>
        <taxon>eudicotyledons</taxon>
        <taxon>Gunneridae</taxon>
        <taxon>Pentapetalae</taxon>
        <taxon>rosids</taxon>
        <taxon>fabids</taxon>
        <taxon>Fabales</taxon>
        <taxon>Fabaceae</taxon>
        <taxon>Caesalpinioideae</taxon>
        <taxon>Cassia clade</taxon>
        <taxon>Senna</taxon>
    </lineage>
</organism>
<dbReference type="InterPro" id="IPR013216">
    <property type="entry name" value="Methyltransf_11"/>
</dbReference>
<dbReference type="InterPro" id="IPR029063">
    <property type="entry name" value="SAM-dependent_MTases_sf"/>
</dbReference>
<evidence type="ECO:0000313" key="3">
    <source>
        <dbReference type="Proteomes" id="UP000634136"/>
    </source>
</evidence>
<keyword evidence="3" id="KW-1185">Reference proteome</keyword>
<dbReference type="Gene3D" id="3.40.50.150">
    <property type="entry name" value="Vaccinia Virus protein VP39"/>
    <property type="match status" value="1"/>
</dbReference>
<keyword evidence="2" id="KW-0489">Methyltransferase</keyword>
<dbReference type="PANTHER" id="PTHR45036:SF1">
    <property type="entry name" value="METHYLTRANSFERASE LIKE 7A"/>
    <property type="match status" value="1"/>
</dbReference>
<keyword evidence="2" id="KW-0808">Transferase</keyword>
<accession>A0A834W9N4</accession>
<dbReference type="OrthoDB" id="416496at2759"/>
<dbReference type="SUPFAM" id="SSF53335">
    <property type="entry name" value="S-adenosyl-L-methionine-dependent methyltransferases"/>
    <property type="match status" value="1"/>
</dbReference>
<dbReference type="Pfam" id="PF08241">
    <property type="entry name" value="Methyltransf_11"/>
    <property type="match status" value="1"/>
</dbReference>
<dbReference type="PANTHER" id="PTHR45036">
    <property type="entry name" value="METHYLTRANSFERASE LIKE 7B"/>
    <property type="match status" value="1"/>
</dbReference>
<reference evidence="2" key="1">
    <citation type="submission" date="2020-09" db="EMBL/GenBank/DDBJ databases">
        <title>Genome-Enabled Discovery of Anthraquinone Biosynthesis in Senna tora.</title>
        <authorList>
            <person name="Kang S.-H."/>
            <person name="Pandey R.P."/>
            <person name="Lee C.-M."/>
            <person name="Sim J.-S."/>
            <person name="Jeong J.-T."/>
            <person name="Choi B.-S."/>
            <person name="Jung M."/>
            <person name="Ginzburg D."/>
            <person name="Zhao K."/>
            <person name="Won S.Y."/>
            <person name="Oh T.-J."/>
            <person name="Yu Y."/>
            <person name="Kim N.-H."/>
            <person name="Lee O.R."/>
            <person name="Lee T.-H."/>
            <person name="Bashyal P."/>
            <person name="Kim T.-S."/>
            <person name="Lee W.-H."/>
            <person name="Kawkins C."/>
            <person name="Kim C.-K."/>
            <person name="Kim J.S."/>
            <person name="Ahn B.O."/>
            <person name="Rhee S.Y."/>
            <person name="Sohng J.K."/>
        </authorList>
    </citation>
    <scope>NUCLEOTIDE SEQUENCE</scope>
    <source>
        <tissue evidence="2">Leaf</tissue>
    </source>
</reference>
<dbReference type="Proteomes" id="UP000634136">
    <property type="component" value="Unassembled WGS sequence"/>
</dbReference>
<dbReference type="GO" id="GO:0032259">
    <property type="term" value="P:methylation"/>
    <property type="evidence" value="ECO:0007669"/>
    <property type="project" value="UniProtKB-KW"/>
</dbReference>
<dbReference type="GO" id="GO:0008757">
    <property type="term" value="F:S-adenosylmethionine-dependent methyltransferase activity"/>
    <property type="evidence" value="ECO:0007669"/>
    <property type="project" value="InterPro"/>
</dbReference>
<evidence type="ECO:0000259" key="1">
    <source>
        <dbReference type="Pfam" id="PF08241"/>
    </source>
</evidence>
<feature type="domain" description="Methyltransferase type 11" evidence="1">
    <location>
        <begin position="11"/>
        <end position="110"/>
    </location>
</feature>
<name>A0A834W9N4_9FABA</name>
<proteinExistence type="predicted"/>
<dbReference type="EMBL" id="JAAIUW010000011">
    <property type="protein sequence ID" value="KAF7809104.1"/>
    <property type="molecule type" value="Genomic_DNA"/>
</dbReference>
<dbReference type="AlphaFoldDB" id="A0A834W9N4"/>
<comment type="caution">
    <text evidence="2">The sequence shown here is derived from an EMBL/GenBank/DDBJ whole genome shotgun (WGS) entry which is preliminary data.</text>
</comment>
<dbReference type="InterPro" id="IPR052356">
    <property type="entry name" value="Thiol_S-MT"/>
</dbReference>
<dbReference type="CDD" id="cd02440">
    <property type="entry name" value="AdoMet_MTases"/>
    <property type="match status" value="1"/>
</dbReference>
<sequence length="185" mass="20465">MYFHILRGRILEIGIGTGPNLRYYHSKSIVEVIGLDPDRNIENRARSSATSAGFPPSKFKFIHGVGEAIPLSDASVDAVVGTLVLCSVKDVDVTLKEIKRVLRPGGLYVFVEHVGAKDRKMLRIVQTILNPVSKKFCGWCHLNRDIGGNICRAGFSSVEQNMAYVTSSELRNPLENPIVYGMAYK</sequence>
<evidence type="ECO:0000313" key="2">
    <source>
        <dbReference type="EMBL" id="KAF7809104.1"/>
    </source>
</evidence>
<protein>
    <submittedName>
        <fullName evidence="2">Methyltransferase-like protein 7A</fullName>
    </submittedName>
</protein>